<organism evidence="1">
    <name type="scientific">Wolbachia endosymbiont of Ephestia elutella</name>
    <dbReference type="NCBI Taxonomy" id="3231696"/>
    <lineage>
        <taxon>Bacteria</taxon>
        <taxon>Pseudomonadati</taxon>
        <taxon>Pseudomonadota</taxon>
        <taxon>Alphaproteobacteria</taxon>
        <taxon>Rickettsiales</taxon>
        <taxon>Anaplasmataceae</taxon>
        <taxon>Wolbachieae</taxon>
        <taxon>Wolbachia</taxon>
    </lineage>
</organism>
<protein>
    <submittedName>
        <fullName evidence="1">Uncharacterized protein</fullName>
    </submittedName>
</protein>
<reference evidence="1" key="1">
    <citation type="submission" date="2024-06" db="EMBL/GenBank/DDBJ databases">
        <authorList>
            <person name="Al-Khalidi N."/>
            <person name="Al-Zurfi S.M."/>
            <person name="Lahuf A."/>
        </authorList>
    </citation>
    <scope>NUCLEOTIDE SEQUENCE</scope>
    <source>
        <strain evidence="1">Karbala-1</strain>
    </source>
</reference>
<gene>
    <name evidence="1" type="ORF">ABS251_02165</name>
</gene>
<dbReference type="EMBL" id="CP159923">
    <property type="protein sequence ID" value="XCO72915.1"/>
    <property type="molecule type" value="Genomic_DNA"/>
</dbReference>
<evidence type="ECO:0000313" key="1">
    <source>
        <dbReference type="EMBL" id="XCO72915.1"/>
    </source>
</evidence>
<accession>A0AAU8MMN6</accession>
<name>A0AAU8MMN6_9RICK</name>
<proteinExistence type="predicted"/>
<dbReference type="AlphaFoldDB" id="A0AAU8MMN6"/>
<sequence length="157" mass="18396">MNNSKQESENNFEAINQMSDFNFKKIDDIEVKVKPTNFEDVKNKIASIYYVNQVMDKLVYDLNEKFVVDLNVSLMDNIAQLREEFLDINQHLAEGLSHLNELIHNNQKDGFIDNNQNYKTWTEELDYLRGEVEGLKAAIIDHNNVEWEAPTHSDIFQ</sequence>